<evidence type="ECO:0000256" key="6">
    <source>
        <dbReference type="ARBA" id="ARBA00022676"/>
    </source>
</evidence>
<dbReference type="FunFam" id="3.20.20.80:FF:000003">
    <property type="entry name" value="1,4-alpha-glucan branching enzyme GlgB"/>
    <property type="match status" value="1"/>
</dbReference>
<evidence type="ECO:0000259" key="13">
    <source>
        <dbReference type="SMART" id="SM00642"/>
    </source>
</evidence>
<feature type="compositionally biased region" description="Low complexity" evidence="12">
    <location>
        <begin position="78"/>
        <end position="95"/>
    </location>
</feature>
<dbReference type="InterPro" id="IPR013780">
    <property type="entry name" value="Glyco_hydro_b"/>
</dbReference>
<dbReference type="FunFam" id="2.60.40.10:FF:000169">
    <property type="entry name" value="1,4-alpha-glucan branching enzyme GlgB"/>
    <property type="match status" value="1"/>
</dbReference>
<evidence type="ECO:0000313" key="15">
    <source>
        <dbReference type="Proteomes" id="UP000244168"/>
    </source>
</evidence>
<dbReference type="Pfam" id="PF00128">
    <property type="entry name" value="Alpha-amylase"/>
    <property type="match status" value="1"/>
</dbReference>
<feature type="compositionally biased region" description="Low complexity" evidence="12">
    <location>
        <begin position="45"/>
        <end position="61"/>
    </location>
</feature>
<dbReference type="SUPFAM" id="SSF51011">
    <property type="entry name" value="Glycosyl hydrolase domain"/>
    <property type="match status" value="1"/>
</dbReference>
<dbReference type="InterPro" id="IPR004193">
    <property type="entry name" value="Glyco_hydro_13_N"/>
</dbReference>
<evidence type="ECO:0000256" key="8">
    <source>
        <dbReference type="ARBA" id="ARBA00023056"/>
    </source>
</evidence>
<feature type="region of interest" description="Disordered" evidence="12">
    <location>
        <begin position="117"/>
        <end position="149"/>
    </location>
</feature>
<evidence type="ECO:0000256" key="3">
    <source>
        <dbReference type="ARBA" id="ARBA00004964"/>
    </source>
</evidence>
<accession>A0A2T5JGW8</accession>
<dbReference type="PIRSF" id="PIRSF000463">
    <property type="entry name" value="GlgB"/>
    <property type="match status" value="1"/>
</dbReference>
<dbReference type="EC" id="2.4.1.18" evidence="10"/>
<feature type="compositionally biased region" description="Basic and acidic residues" evidence="12">
    <location>
        <begin position="10"/>
        <end position="24"/>
    </location>
</feature>
<dbReference type="GO" id="GO:0043169">
    <property type="term" value="F:cation binding"/>
    <property type="evidence" value="ECO:0007669"/>
    <property type="project" value="InterPro"/>
</dbReference>
<evidence type="ECO:0000256" key="5">
    <source>
        <dbReference type="ARBA" id="ARBA00022600"/>
    </source>
</evidence>
<dbReference type="InterPro" id="IPR006407">
    <property type="entry name" value="GlgB"/>
</dbReference>
<dbReference type="Pfam" id="PF02922">
    <property type="entry name" value="CBM_48"/>
    <property type="match status" value="1"/>
</dbReference>
<keyword evidence="15" id="KW-1185">Reference proteome</keyword>
<dbReference type="SUPFAM" id="SSF81296">
    <property type="entry name" value="E set domains"/>
    <property type="match status" value="1"/>
</dbReference>
<dbReference type="Pfam" id="PF02806">
    <property type="entry name" value="Alpha-amylase_C"/>
    <property type="match status" value="1"/>
</dbReference>
<dbReference type="HAMAP" id="MF_00685">
    <property type="entry name" value="GlgB"/>
    <property type="match status" value="1"/>
</dbReference>
<keyword evidence="5 10" id="KW-0321">Glycogen metabolism</keyword>
<keyword evidence="9 10" id="KW-0119">Carbohydrate metabolism</keyword>
<dbReference type="Proteomes" id="UP000244168">
    <property type="component" value="Unassembled WGS sequence"/>
</dbReference>
<dbReference type="SMART" id="SM00642">
    <property type="entry name" value="Aamy"/>
    <property type="match status" value="1"/>
</dbReference>
<name>A0A2T5JGW8_9SPHI</name>
<comment type="pathway">
    <text evidence="3 10">Glycan biosynthesis; glycogen biosynthesis.</text>
</comment>
<keyword evidence="6 10" id="KW-0328">Glycosyltransferase</keyword>
<dbReference type="Gene3D" id="2.60.40.10">
    <property type="entry name" value="Immunoglobulins"/>
    <property type="match status" value="1"/>
</dbReference>
<comment type="subunit">
    <text evidence="10">Monomer.</text>
</comment>
<dbReference type="InterPro" id="IPR013783">
    <property type="entry name" value="Ig-like_fold"/>
</dbReference>
<dbReference type="AlphaFoldDB" id="A0A2T5JGW8"/>
<evidence type="ECO:0000256" key="1">
    <source>
        <dbReference type="ARBA" id="ARBA00000826"/>
    </source>
</evidence>
<comment type="caution">
    <text evidence="14">The sequence shown here is derived from an EMBL/GenBank/DDBJ whole genome shotgun (WGS) entry which is preliminary data.</text>
</comment>
<feature type="region of interest" description="Disordered" evidence="12">
    <location>
        <begin position="1"/>
        <end position="95"/>
    </location>
</feature>
<evidence type="ECO:0000256" key="4">
    <source>
        <dbReference type="ARBA" id="ARBA00009000"/>
    </source>
</evidence>
<dbReference type="OrthoDB" id="9800174at2"/>
<dbReference type="InterPro" id="IPR044143">
    <property type="entry name" value="GlgB_N_E_set_prok"/>
</dbReference>
<protein>
    <recommendedName>
        <fullName evidence="10">1,4-alpha-glucan branching enzyme GlgB</fullName>
        <ecNumber evidence="10">2.4.1.18</ecNumber>
    </recommendedName>
    <alternativeName>
        <fullName evidence="10">1,4-alpha-D-glucan:1,4-alpha-D-glucan 6-glucosyl-transferase</fullName>
    </alternativeName>
    <alternativeName>
        <fullName evidence="10">Alpha-(1-&gt;4)-glucan branching enzyme</fullName>
    </alternativeName>
    <alternativeName>
        <fullName evidence="10">Glycogen branching enzyme</fullName>
        <shortName evidence="10">BE</shortName>
    </alternativeName>
</protein>
<reference evidence="14 15" key="1">
    <citation type="submission" date="2018-04" db="EMBL/GenBank/DDBJ databases">
        <title>Genomic Encyclopedia of Archaeal and Bacterial Type Strains, Phase II (KMG-II): from individual species to whole genera.</title>
        <authorList>
            <person name="Goeker M."/>
        </authorList>
    </citation>
    <scope>NUCLEOTIDE SEQUENCE [LARGE SCALE GENOMIC DNA]</scope>
    <source>
        <strain evidence="14 15">DSM 26809</strain>
    </source>
</reference>
<evidence type="ECO:0000256" key="2">
    <source>
        <dbReference type="ARBA" id="ARBA00002953"/>
    </source>
</evidence>
<dbReference type="CDD" id="cd11322">
    <property type="entry name" value="AmyAc_Glg_BE"/>
    <property type="match status" value="1"/>
</dbReference>
<dbReference type="GO" id="GO:0005978">
    <property type="term" value="P:glycogen biosynthetic process"/>
    <property type="evidence" value="ECO:0007669"/>
    <property type="project" value="UniProtKB-UniRule"/>
</dbReference>
<dbReference type="Gene3D" id="3.20.20.80">
    <property type="entry name" value="Glycosidases"/>
    <property type="match status" value="1"/>
</dbReference>
<feature type="active site" description="Proton donor" evidence="10 11">
    <location>
        <position position="517"/>
    </location>
</feature>
<feature type="domain" description="Glycosyl hydrolase family 13 catalytic" evidence="13">
    <location>
        <begin position="305"/>
        <end position="646"/>
    </location>
</feature>
<evidence type="ECO:0000256" key="10">
    <source>
        <dbReference type="HAMAP-Rule" id="MF_00685"/>
    </source>
</evidence>
<dbReference type="GO" id="GO:0004553">
    <property type="term" value="F:hydrolase activity, hydrolyzing O-glycosyl compounds"/>
    <property type="evidence" value="ECO:0007669"/>
    <property type="project" value="InterPro"/>
</dbReference>
<proteinExistence type="inferred from homology"/>
<dbReference type="InterPro" id="IPR037439">
    <property type="entry name" value="Branching_enzy"/>
</dbReference>
<sequence length="784" mass="88507">MAKQTPKTGSEPKPETKRTKKADAAETPIANAEETKAPAKKAPAKKTVNAPAETAPAPEAKAPAKKAPAKKAVEAKVETTPAESPAAPAKKPAAKKAGATKVKEAVASVEVVAEPVAAPAKKPAAKKASTTEAKTEPIPAKQPATSPSHMKPVEVYSRFTSYDVDLFRSGKHFKLYEKFGSHVVELNGVVGTYFAVWAPNAQCVSVIGDFNGWNRGAHNLYVRWDGSGIWEGYIPNVGNGHVYKYFIKSTSGEELEKSDPFALRWEEPPRTASIVADTYYEWNDGNWMTNRHKNNSLNAPYSVYEVHLGSWARNLESPDDFYTYEQLADKLVPYVKDMGFTHVEFMPIMEHPYYPSWGYQVSGYFAASSRYGTPQQLMKLIERFHQEGIGVILDWVPSHFPGDIHALYRFDGTHLYEHADTRKGFHPDWKSYIFNYGRNEVRAFLISNALFWLERYHADGLRVDAVASMLYLDYSRNHGEWEPNVFGGNENLEAISFLKEFNQTVYAHFPDVQTIAEESTSFTGVSRPLYNGGLGFGMKWMMGWMHDTLKYFSEDSIHRKYHHNKITFSMIYAFTENFMLPFSHDEVVYGKGSMLRKMPGDEWRQFANLRLMYGYMFSHPGTKLLFMGAEFGQGDEWNFQHSLQWHVLEYPNHIGIKETVKELNHLYRSEPALYERAFDASGFEWLDGGNANDSVLVYLRKGNNPADDIVVVLNMTPVIRHQRIGVPAAGNWQQILNTDEKKYWGSGVGNAHAIKSDNEKWHGKAQSIQVTLPPLAALYFKRVG</sequence>
<evidence type="ECO:0000313" key="14">
    <source>
        <dbReference type="EMBL" id="PTR01644.1"/>
    </source>
</evidence>
<dbReference type="EMBL" id="QAOQ01000001">
    <property type="protein sequence ID" value="PTR01644.1"/>
    <property type="molecule type" value="Genomic_DNA"/>
</dbReference>
<dbReference type="InterPro" id="IPR006047">
    <property type="entry name" value="GH13_cat_dom"/>
</dbReference>
<dbReference type="NCBIfam" id="TIGR01515">
    <property type="entry name" value="branching_enzym"/>
    <property type="match status" value="1"/>
</dbReference>
<dbReference type="PANTHER" id="PTHR43651">
    <property type="entry name" value="1,4-ALPHA-GLUCAN-BRANCHING ENZYME"/>
    <property type="match status" value="1"/>
</dbReference>
<organism evidence="14 15">
    <name type="scientific">Mucilaginibacter yixingensis</name>
    <dbReference type="NCBI Taxonomy" id="1295612"/>
    <lineage>
        <taxon>Bacteria</taxon>
        <taxon>Pseudomonadati</taxon>
        <taxon>Bacteroidota</taxon>
        <taxon>Sphingobacteriia</taxon>
        <taxon>Sphingobacteriales</taxon>
        <taxon>Sphingobacteriaceae</taxon>
        <taxon>Mucilaginibacter</taxon>
    </lineage>
</organism>
<dbReference type="GO" id="GO:0005829">
    <property type="term" value="C:cytosol"/>
    <property type="evidence" value="ECO:0007669"/>
    <property type="project" value="TreeGrafter"/>
</dbReference>
<dbReference type="Gene3D" id="2.60.40.1180">
    <property type="entry name" value="Golgi alpha-mannosidase II"/>
    <property type="match status" value="1"/>
</dbReference>
<dbReference type="InterPro" id="IPR014756">
    <property type="entry name" value="Ig_E-set"/>
</dbReference>
<dbReference type="InterPro" id="IPR006048">
    <property type="entry name" value="A-amylase/branching_C"/>
</dbReference>
<dbReference type="NCBIfam" id="NF008967">
    <property type="entry name" value="PRK12313.1"/>
    <property type="match status" value="1"/>
</dbReference>
<dbReference type="FunFam" id="2.60.40.1180:FF:000002">
    <property type="entry name" value="1,4-alpha-glucan branching enzyme GlgB"/>
    <property type="match status" value="1"/>
</dbReference>
<comment type="similarity">
    <text evidence="4 10">Belongs to the glycosyl hydrolase 13 family. GlgB subfamily.</text>
</comment>
<keyword evidence="7 10" id="KW-0808">Transferase</keyword>
<dbReference type="GO" id="GO:0003844">
    <property type="term" value="F:1,4-alpha-glucan branching enzyme activity"/>
    <property type="evidence" value="ECO:0007669"/>
    <property type="project" value="UniProtKB-UniRule"/>
</dbReference>
<evidence type="ECO:0000256" key="9">
    <source>
        <dbReference type="ARBA" id="ARBA00023277"/>
    </source>
</evidence>
<dbReference type="InterPro" id="IPR017853">
    <property type="entry name" value="GH"/>
</dbReference>
<gene>
    <name evidence="10" type="primary">glgB</name>
    <name evidence="14" type="ORF">C8P68_101881</name>
</gene>
<dbReference type="CDD" id="cd02855">
    <property type="entry name" value="E_set_GBE_prok_N"/>
    <property type="match status" value="1"/>
</dbReference>
<dbReference type="NCBIfam" id="NF003811">
    <property type="entry name" value="PRK05402.1"/>
    <property type="match status" value="1"/>
</dbReference>
<evidence type="ECO:0000256" key="11">
    <source>
        <dbReference type="PIRSR" id="PIRSR000463-1"/>
    </source>
</evidence>
<dbReference type="SUPFAM" id="SSF51445">
    <property type="entry name" value="(Trans)glycosidases"/>
    <property type="match status" value="1"/>
</dbReference>
<feature type="compositionally biased region" description="Low complexity" evidence="12">
    <location>
        <begin position="117"/>
        <end position="132"/>
    </location>
</feature>
<evidence type="ECO:0000256" key="7">
    <source>
        <dbReference type="ARBA" id="ARBA00022679"/>
    </source>
</evidence>
<evidence type="ECO:0000256" key="12">
    <source>
        <dbReference type="SAM" id="MobiDB-lite"/>
    </source>
</evidence>
<keyword evidence="8 10" id="KW-0320">Glycogen biosynthesis</keyword>
<dbReference type="PANTHER" id="PTHR43651:SF3">
    <property type="entry name" value="1,4-ALPHA-GLUCAN-BRANCHING ENZYME"/>
    <property type="match status" value="1"/>
</dbReference>
<comment type="catalytic activity">
    <reaction evidence="1 10">
        <text>Transfers a segment of a (1-&gt;4)-alpha-D-glucan chain to a primary hydroxy group in a similar glucan chain.</text>
        <dbReference type="EC" id="2.4.1.18"/>
    </reaction>
</comment>
<feature type="active site" description="Nucleophile" evidence="10 11">
    <location>
        <position position="464"/>
    </location>
</feature>
<comment type="function">
    <text evidence="2 10">Catalyzes the formation of the alpha-1,6-glucosidic linkages in glycogen by scission of a 1,4-alpha-linked oligosaccharide from growing alpha-1,4-glucan chains and the subsequent attachment of the oligosaccharide to the alpha-1,6 position.</text>
</comment>
<dbReference type="UniPathway" id="UPA00164"/>